<accession>A0A4D9E857</accession>
<name>A0A4D9E857_9SAUR</name>
<reference evidence="3 4" key="1">
    <citation type="submission" date="2019-04" db="EMBL/GenBank/DDBJ databases">
        <title>Draft genome of the big-headed turtle Platysternon megacephalum.</title>
        <authorList>
            <person name="Gong S."/>
        </authorList>
    </citation>
    <scope>NUCLEOTIDE SEQUENCE [LARGE SCALE GENOMIC DNA]</scope>
    <source>
        <strain evidence="3">DO16091913</strain>
        <tissue evidence="3">Muscle</tissue>
    </source>
</reference>
<evidence type="ECO:0000256" key="1">
    <source>
        <dbReference type="SAM" id="Coils"/>
    </source>
</evidence>
<proteinExistence type="predicted"/>
<organism evidence="3 4">
    <name type="scientific">Platysternon megacephalum</name>
    <name type="common">big-headed turtle</name>
    <dbReference type="NCBI Taxonomy" id="55544"/>
    <lineage>
        <taxon>Eukaryota</taxon>
        <taxon>Metazoa</taxon>
        <taxon>Chordata</taxon>
        <taxon>Craniata</taxon>
        <taxon>Vertebrata</taxon>
        <taxon>Euteleostomi</taxon>
        <taxon>Archelosauria</taxon>
        <taxon>Testudinata</taxon>
        <taxon>Testudines</taxon>
        <taxon>Cryptodira</taxon>
        <taxon>Durocryptodira</taxon>
        <taxon>Testudinoidea</taxon>
        <taxon>Platysternidae</taxon>
        <taxon>Platysternon</taxon>
    </lineage>
</organism>
<feature type="coiled-coil region" evidence="1">
    <location>
        <begin position="129"/>
        <end position="163"/>
    </location>
</feature>
<dbReference type="AlphaFoldDB" id="A0A4D9E857"/>
<keyword evidence="1" id="KW-0175">Coiled coil</keyword>
<keyword evidence="4" id="KW-1185">Reference proteome</keyword>
<keyword evidence="2" id="KW-1133">Transmembrane helix</keyword>
<reference evidence="3 4" key="2">
    <citation type="submission" date="2019-04" db="EMBL/GenBank/DDBJ databases">
        <title>The genome sequence of big-headed turtle.</title>
        <authorList>
            <person name="Gong S."/>
        </authorList>
    </citation>
    <scope>NUCLEOTIDE SEQUENCE [LARGE SCALE GENOMIC DNA]</scope>
    <source>
        <strain evidence="3">DO16091913</strain>
        <tissue evidence="3">Muscle</tissue>
    </source>
</reference>
<feature type="transmembrane region" description="Helical" evidence="2">
    <location>
        <begin position="240"/>
        <end position="261"/>
    </location>
</feature>
<dbReference type="OrthoDB" id="9422978at2759"/>
<evidence type="ECO:0000313" key="3">
    <source>
        <dbReference type="EMBL" id="TFK04042.1"/>
    </source>
</evidence>
<comment type="caution">
    <text evidence="3">The sequence shown here is derived from an EMBL/GenBank/DDBJ whole genome shotgun (WGS) entry which is preliminary data.</text>
</comment>
<dbReference type="SUPFAM" id="SSF46966">
    <property type="entry name" value="Spectrin repeat"/>
    <property type="match status" value="1"/>
</dbReference>
<feature type="coiled-coil region" evidence="1">
    <location>
        <begin position="55"/>
        <end position="100"/>
    </location>
</feature>
<evidence type="ECO:0000256" key="2">
    <source>
        <dbReference type="SAM" id="Phobius"/>
    </source>
</evidence>
<gene>
    <name evidence="3" type="ORF">DR999_PMT13508</name>
</gene>
<keyword evidence="2" id="KW-0812">Transmembrane</keyword>
<dbReference type="Proteomes" id="UP000297703">
    <property type="component" value="Unassembled WGS sequence"/>
</dbReference>
<dbReference type="EMBL" id="QXTE01000147">
    <property type="protein sequence ID" value="TFK04042.1"/>
    <property type="molecule type" value="Genomic_DNA"/>
</dbReference>
<evidence type="ECO:0000313" key="4">
    <source>
        <dbReference type="Proteomes" id="UP000297703"/>
    </source>
</evidence>
<sequence length="301" mass="35161">MSIQDLMSANERLRNEIWDLRDTVANLDAENQELIKGNKDSEDLNRGLQTKTDYLKLMVEELQKEVENVREMLEQRDGKIKQLELENKNLDRTNKQLTLETYESSCQLSADEEYKFAPEIDFLGTKNITQEIKIYVKHLEGKLEDAEQQRDEERRCSSQLRDTLTELLQIRELQRKDIIQLKGQLEMAMQQAALLRMENEDRVQAGLLLQQRVEAKLVEKSLNQSKMSNLLHWFLNLGRLLLILAPCLGIGTAVALLYTYFVNNYFISDSLLLLFSEHDINMIVEILSRHLTWKNDGPFPF</sequence>
<feature type="coiled-coil region" evidence="1">
    <location>
        <begin position="3"/>
        <end position="30"/>
    </location>
</feature>
<protein>
    <submittedName>
        <fullName evidence="3">Cullin-1</fullName>
    </submittedName>
</protein>
<keyword evidence="2" id="KW-0472">Membrane</keyword>